<evidence type="ECO:0000256" key="4">
    <source>
        <dbReference type="ARBA" id="ARBA00040604"/>
    </source>
</evidence>
<name>A0A8S3SL46_MYTED</name>
<feature type="region of interest" description="Disordered" evidence="5">
    <location>
        <begin position="225"/>
        <end position="246"/>
    </location>
</feature>
<dbReference type="GO" id="GO:0006979">
    <property type="term" value="P:response to oxidative stress"/>
    <property type="evidence" value="ECO:0007669"/>
    <property type="project" value="TreeGrafter"/>
</dbReference>
<dbReference type="GO" id="GO:0005634">
    <property type="term" value="C:nucleus"/>
    <property type="evidence" value="ECO:0007669"/>
    <property type="project" value="TreeGrafter"/>
</dbReference>
<feature type="domain" description="TLDc" evidence="7">
    <location>
        <begin position="800"/>
        <end position="961"/>
    </location>
</feature>
<feature type="region of interest" description="Disordered" evidence="5">
    <location>
        <begin position="445"/>
        <end position="464"/>
    </location>
</feature>
<evidence type="ECO:0000313" key="9">
    <source>
        <dbReference type="Proteomes" id="UP000683360"/>
    </source>
</evidence>
<evidence type="ECO:0000259" key="6">
    <source>
        <dbReference type="PROSITE" id="PS51782"/>
    </source>
</evidence>
<dbReference type="Gene3D" id="3.10.350.10">
    <property type="entry name" value="LysM domain"/>
    <property type="match status" value="1"/>
</dbReference>
<feature type="region of interest" description="Disordered" evidence="5">
    <location>
        <begin position="472"/>
        <end position="492"/>
    </location>
</feature>
<dbReference type="Proteomes" id="UP000683360">
    <property type="component" value="Unassembled WGS sequence"/>
</dbReference>
<evidence type="ECO:0000259" key="7">
    <source>
        <dbReference type="PROSITE" id="PS51886"/>
    </source>
</evidence>
<feature type="compositionally biased region" description="Polar residues" evidence="5">
    <location>
        <begin position="472"/>
        <end position="489"/>
    </location>
</feature>
<dbReference type="Pfam" id="PF07534">
    <property type="entry name" value="TLD"/>
    <property type="match status" value="1"/>
</dbReference>
<feature type="region of interest" description="Disordered" evidence="5">
    <location>
        <begin position="34"/>
        <end position="55"/>
    </location>
</feature>
<comment type="subcellular location">
    <subcellularLocation>
        <location evidence="1">Mitochondrion</location>
    </subcellularLocation>
</comment>
<organism evidence="8 9">
    <name type="scientific">Mytilus edulis</name>
    <name type="common">Blue mussel</name>
    <dbReference type="NCBI Taxonomy" id="6550"/>
    <lineage>
        <taxon>Eukaryota</taxon>
        <taxon>Metazoa</taxon>
        <taxon>Spiralia</taxon>
        <taxon>Lophotrochozoa</taxon>
        <taxon>Mollusca</taxon>
        <taxon>Bivalvia</taxon>
        <taxon>Autobranchia</taxon>
        <taxon>Pteriomorphia</taxon>
        <taxon>Mytilida</taxon>
        <taxon>Mytiloidea</taxon>
        <taxon>Mytilidae</taxon>
        <taxon>Mytilinae</taxon>
        <taxon>Mytilus</taxon>
    </lineage>
</organism>
<feature type="region of interest" description="Disordered" evidence="5">
    <location>
        <begin position="199"/>
        <end position="218"/>
    </location>
</feature>
<proteinExistence type="inferred from homology"/>
<keyword evidence="3" id="KW-0496">Mitochondrion</keyword>
<evidence type="ECO:0000256" key="3">
    <source>
        <dbReference type="ARBA" id="ARBA00023128"/>
    </source>
</evidence>
<feature type="region of interest" description="Disordered" evidence="5">
    <location>
        <begin position="399"/>
        <end position="422"/>
    </location>
</feature>
<dbReference type="PANTHER" id="PTHR23354">
    <property type="entry name" value="NUCLEOLAR PROTEIN 7/ESTROGEN RECEPTOR COACTIVATOR-RELATED"/>
    <property type="match status" value="1"/>
</dbReference>
<comment type="similarity">
    <text evidence="2">Belongs to the OXR1 family.</text>
</comment>
<feature type="region of interest" description="Disordered" evidence="5">
    <location>
        <begin position="528"/>
        <end position="567"/>
    </location>
</feature>
<sequence length="962" mass="108221">MLIDNSVDDLSFCNHGSGKQSFKDRAIKKLLGNRFTKSSHSDENLPVNPNNAGKSSTTWYVHDGESEIEPLIDTGEKGSLSNKIKKTKKTVPGKISSNWFLQDESNLQADTSKKESPPDQSYAPVKLERAGSVGSKKKVQPEGTFVYDVKATDTLSSIAAHYDVTPSELKKLNKLTSQYIFPQQVLYIPSEERKKKAEKKKEVEMVVGSPPKDDRPRMDIPIVKMADKPPSRVPGHAQRQTPVTSPKDDAEFVIPHVLDEDEIQQLDQDCYERFIKVNCKHITDGQGVVSGVLLVTPNAVMFDPNVSDPLVIEHGADTYGVIAPMDMIISCAMYHDIVAMNRKKNKTCAHYQSWVRGHSVTTFKIGSKVIQEKSSPSGTSEHSETTIVFWRETTKEHESSDVRKTLFDNEASENENTLVEEKTNDKGIVDLIDLSVPENKTEKFYLEDNENDLTNQNSDKNDNKDVIIENQLVSENNSGSDDKNGNQSPGEMRIGNIVYMPVSENSKGEVSEKDIQDVKSTLSRLSMTDFESRDRTSSAPVDVPIVSMTSRKEKESSSQPKSLGSFSGSLTSISPHINTFVNYATGLFKPDSRADIKDVSEIPKENPRNSEVRKETPRNFSSSGTNLSINMTEQDFAVAVESAVKLADKPELFQSFDKLIPKPAVSYEDPPLYLCIRLGKPIRGEISQTCPIAAYSKQKKKPEYWFSIPREKVDPLYAFFVQWKPEIYGDDDDMMAEKRGFVVLSEDAEESGDIEILDEYFGGGSLQKDWEIISAEEMMKRKSIDTDDIILMPELLAKSNILEDFHLEMLNSVMPPRTVGYPWSLIYSTEKHGFSLKTMYRHMHDIDTPILLVVKDTAENVFGAMTSCEMKVSDHFYGTGESFLYSFYPEFKVFRWTGENNFFMKGNQESLSIGAGQGQFGLWFDGDIYHGRTNRCETYDNDILTISEDFVVSCFEAWGFTD</sequence>
<dbReference type="PROSITE" id="PS51886">
    <property type="entry name" value="TLDC"/>
    <property type="match status" value="1"/>
</dbReference>
<comment type="caution">
    <text evidence="8">The sequence shown here is derived from an EMBL/GenBank/DDBJ whole genome shotgun (WGS) entry which is preliminary data.</text>
</comment>
<accession>A0A8S3SL46</accession>
<dbReference type="OrthoDB" id="26679at2759"/>
<protein>
    <recommendedName>
        <fullName evidence="4">Oxidation resistance protein 1</fullName>
    </recommendedName>
</protein>
<keyword evidence="9" id="KW-1185">Reference proteome</keyword>
<feature type="compositionally biased region" description="Polar residues" evidence="5">
    <location>
        <begin position="557"/>
        <end position="567"/>
    </location>
</feature>
<dbReference type="SUPFAM" id="SSF54106">
    <property type="entry name" value="LysM domain"/>
    <property type="match status" value="1"/>
</dbReference>
<feature type="region of interest" description="Disordered" evidence="5">
    <location>
        <begin position="601"/>
        <end position="626"/>
    </location>
</feature>
<feature type="domain" description="LysM" evidence="6">
    <location>
        <begin position="145"/>
        <end position="188"/>
    </location>
</feature>
<dbReference type="Pfam" id="PF01476">
    <property type="entry name" value="LysM"/>
    <property type="match status" value="1"/>
</dbReference>
<dbReference type="PANTHER" id="PTHR23354:SF62">
    <property type="entry name" value="MUSTARD, ISOFORM V"/>
    <property type="match status" value="1"/>
</dbReference>
<evidence type="ECO:0000256" key="2">
    <source>
        <dbReference type="ARBA" id="ARBA00009540"/>
    </source>
</evidence>
<evidence type="ECO:0000256" key="5">
    <source>
        <dbReference type="SAM" id="MobiDB-lite"/>
    </source>
</evidence>
<dbReference type="InterPro" id="IPR006571">
    <property type="entry name" value="TLDc_dom"/>
</dbReference>
<evidence type="ECO:0000313" key="8">
    <source>
        <dbReference type="EMBL" id="CAG2221549.1"/>
    </source>
</evidence>
<dbReference type="InterPro" id="IPR036779">
    <property type="entry name" value="LysM_dom_sf"/>
</dbReference>
<evidence type="ECO:0000256" key="1">
    <source>
        <dbReference type="ARBA" id="ARBA00004173"/>
    </source>
</evidence>
<dbReference type="SMART" id="SM00584">
    <property type="entry name" value="TLDc"/>
    <property type="match status" value="1"/>
</dbReference>
<dbReference type="CDD" id="cd00118">
    <property type="entry name" value="LysM"/>
    <property type="match status" value="1"/>
</dbReference>
<dbReference type="EMBL" id="CAJPWZ010001683">
    <property type="protein sequence ID" value="CAG2221549.1"/>
    <property type="molecule type" value="Genomic_DNA"/>
</dbReference>
<feature type="compositionally biased region" description="Basic and acidic residues" evidence="5">
    <location>
        <begin position="601"/>
        <end position="617"/>
    </location>
</feature>
<dbReference type="PROSITE" id="PS51782">
    <property type="entry name" value="LYSM"/>
    <property type="match status" value="1"/>
</dbReference>
<keyword evidence="8" id="KW-0675">Receptor</keyword>
<dbReference type="AlphaFoldDB" id="A0A8S3SL46"/>
<dbReference type="InterPro" id="IPR018392">
    <property type="entry name" value="LysM"/>
</dbReference>
<reference evidence="8" key="1">
    <citation type="submission" date="2021-03" db="EMBL/GenBank/DDBJ databases">
        <authorList>
            <person name="Bekaert M."/>
        </authorList>
    </citation>
    <scope>NUCLEOTIDE SEQUENCE</scope>
</reference>
<dbReference type="SMART" id="SM00257">
    <property type="entry name" value="LysM"/>
    <property type="match status" value="1"/>
</dbReference>
<gene>
    <name evidence="8" type="ORF">MEDL_34942</name>
</gene>
<dbReference type="GO" id="GO:0005739">
    <property type="term" value="C:mitochondrion"/>
    <property type="evidence" value="ECO:0007669"/>
    <property type="project" value="UniProtKB-SubCell"/>
</dbReference>